<name>A0A317T9W5_9CHLB</name>
<accession>A0A317T9W5</accession>
<evidence type="ECO:0000256" key="2">
    <source>
        <dbReference type="ARBA" id="ARBA00009292"/>
    </source>
</evidence>
<dbReference type="SUPFAM" id="SSF56762">
    <property type="entry name" value="HydB/Nqo4-like"/>
    <property type="match status" value="1"/>
</dbReference>
<dbReference type="Pfam" id="PF00374">
    <property type="entry name" value="NiFeSe_Hases"/>
    <property type="match status" value="2"/>
</dbReference>
<comment type="cofactor">
    <cofactor evidence="6">
        <name>Fe cation</name>
        <dbReference type="ChEBI" id="CHEBI:24875"/>
    </cofactor>
</comment>
<dbReference type="InterPro" id="IPR001501">
    <property type="entry name" value="Ni-dep_hyd_lsu"/>
</dbReference>
<evidence type="ECO:0000256" key="3">
    <source>
        <dbReference type="ARBA" id="ARBA00022596"/>
    </source>
</evidence>
<keyword evidence="3 6" id="KW-0533">Nickel</keyword>
<keyword evidence="8" id="KW-1185">Reference proteome</keyword>
<sequence>MTKVDCNIDVHHLTRVEGHGNIHITIQEGKLVDATWAVVETPRFFEMMVRGMSAERVPFLTSRICGICSISHSLASIRSLERAMEITAPPSAEKIRLLAMHGETLQSHALHLFFLAIPDFVNTPNVLPLIKSHPDIVQSGLRLKEAGNAISALTTGRCTHPVSLVLGGVSKAPEKRELSALRQQLEGVLPDLDAARDFCATLSIPDFERETEFVSLYNGSTYPFIGGDLYSTDGIRKDENDYLDMTNEYKEEFTTSKFTKLSRESFAAGALARFNNNHVFLHPEAKETASAFGLVPVNHNPFMNNIAQLVECYHIVHDAIALIDALLDDPLEKLKAAWTPKAGKATGAVEAPRGILYHHMEVDDTGKVLKGDCIIPTTQNNANIHLDLSALVHQALEEEKTDKEIQQLCEMIVRSYDPCISCSVH</sequence>
<comment type="caution">
    <text evidence="7">The sequence shown here is derived from an EMBL/GenBank/DDBJ whole genome shotgun (WGS) entry which is preliminary data.</text>
</comment>
<keyword evidence="4 6" id="KW-0479">Metal-binding</keyword>
<feature type="binding site" evidence="6">
    <location>
        <position position="65"/>
    </location>
    <ligand>
        <name>Ni(2+)</name>
        <dbReference type="ChEBI" id="CHEBI:49786"/>
    </ligand>
</feature>
<dbReference type="GO" id="GO:0016151">
    <property type="term" value="F:nickel cation binding"/>
    <property type="evidence" value="ECO:0007669"/>
    <property type="project" value="InterPro"/>
</dbReference>
<dbReference type="Proteomes" id="UP000246278">
    <property type="component" value="Unassembled WGS sequence"/>
</dbReference>
<protein>
    <submittedName>
        <fullName evidence="7">Hydrogenase</fullName>
    </submittedName>
</protein>
<evidence type="ECO:0000313" key="8">
    <source>
        <dbReference type="Proteomes" id="UP000246278"/>
    </source>
</evidence>
<proteinExistence type="inferred from homology"/>
<comment type="similarity">
    <text evidence="2">Belongs to the [NiFe]/[NiFeSe] hydrogenase large subunit family.</text>
</comment>
<feature type="binding site" evidence="6">
    <location>
        <position position="425"/>
    </location>
    <ligand>
        <name>Mg(2+)</name>
        <dbReference type="ChEBI" id="CHEBI:18420"/>
    </ligand>
</feature>
<keyword evidence="6" id="KW-0460">Magnesium</keyword>
<feature type="binding site" evidence="6">
    <location>
        <position position="68"/>
    </location>
    <ligand>
        <name>Fe cation</name>
        <dbReference type="ChEBI" id="CHEBI:24875"/>
    </ligand>
</feature>
<organism evidence="7 8">
    <name type="scientific">Prosthecochloris marina</name>
    <dbReference type="NCBI Taxonomy" id="2017681"/>
    <lineage>
        <taxon>Bacteria</taxon>
        <taxon>Pseudomonadati</taxon>
        <taxon>Chlorobiota</taxon>
        <taxon>Chlorobiia</taxon>
        <taxon>Chlorobiales</taxon>
        <taxon>Chlorobiaceae</taxon>
        <taxon>Prosthecochloris</taxon>
    </lineage>
</organism>
<feature type="binding site" evidence="6">
    <location>
        <position position="422"/>
    </location>
    <ligand>
        <name>Fe cation</name>
        <dbReference type="ChEBI" id="CHEBI:24875"/>
    </ligand>
</feature>
<evidence type="ECO:0000256" key="5">
    <source>
        <dbReference type="ARBA" id="ARBA00023002"/>
    </source>
</evidence>
<dbReference type="PROSITE" id="PS00508">
    <property type="entry name" value="NI_HGENASE_L_2"/>
    <property type="match status" value="1"/>
</dbReference>
<dbReference type="AlphaFoldDB" id="A0A317T9W5"/>
<dbReference type="RefSeq" id="WP_110022765.1">
    <property type="nucleotide sequence ID" value="NZ_PDNZ01000003.1"/>
</dbReference>
<keyword evidence="5" id="KW-0560">Oxidoreductase</keyword>
<evidence type="ECO:0000313" key="7">
    <source>
        <dbReference type="EMBL" id="PWW82291.1"/>
    </source>
</evidence>
<feature type="binding site" evidence="6">
    <location>
        <position position="419"/>
    </location>
    <ligand>
        <name>Ni(2+)</name>
        <dbReference type="ChEBI" id="CHEBI:49786"/>
    </ligand>
</feature>
<dbReference type="GO" id="GO:0008901">
    <property type="term" value="F:ferredoxin hydrogenase activity"/>
    <property type="evidence" value="ECO:0007669"/>
    <property type="project" value="InterPro"/>
</dbReference>
<gene>
    <name evidence="7" type="ORF">CR164_04590</name>
</gene>
<dbReference type="Gene3D" id="1.10.645.10">
    <property type="entry name" value="Cytochrome-c3 Hydrogenase, chain B"/>
    <property type="match status" value="1"/>
</dbReference>
<dbReference type="OrthoDB" id="9761717at2"/>
<dbReference type="InterPro" id="IPR018194">
    <property type="entry name" value="Ni-dep_hyd_lsu_Ni_BS"/>
</dbReference>
<evidence type="ECO:0000256" key="1">
    <source>
        <dbReference type="ARBA" id="ARBA00001967"/>
    </source>
</evidence>
<comment type="cofactor">
    <cofactor evidence="1 6">
        <name>Ni(2+)</name>
        <dbReference type="ChEBI" id="CHEBI:49786"/>
    </cofactor>
</comment>
<dbReference type="PANTHER" id="PTHR43600">
    <property type="entry name" value="COENZYME F420 HYDROGENASE, SUBUNIT ALPHA"/>
    <property type="match status" value="1"/>
</dbReference>
<dbReference type="PANTHER" id="PTHR43600:SF2">
    <property type="entry name" value="F420-NON-REDUCING HYDROGENASE VHU SUBUNIT A"/>
    <property type="match status" value="1"/>
</dbReference>
<evidence type="ECO:0000256" key="4">
    <source>
        <dbReference type="ARBA" id="ARBA00022723"/>
    </source>
</evidence>
<dbReference type="InterPro" id="IPR029014">
    <property type="entry name" value="NiFe-Hase_large"/>
</dbReference>
<evidence type="ECO:0000256" key="6">
    <source>
        <dbReference type="PIRSR" id="PIRSR601501-1"/>
    </source>
</evidence>
<dbReference type="EMBL" id="PDNZ01000003">
    <property type="protein sequence ID" value="PWW82291.1"/>
    <property type="molecule type" value="Genomic_DNA"/>
</dbReference>
<feature type="binding site" evidence="6">
    <location>
        <position position="68"/>
    </location>
    <ligand>
        <name>Ni(2+)</name>
        <dbReference type="ChEBI" id="CHEBI:49786"/>
    </ligand>
</feature>
<reference evidence="8" key="1">
    <citation type="submission" date="2017-10" db="EMBL/GenBank/DDBJ databases">
        <authorList>
            <person name="Gaisin V.A."/>
            <person name="Rysina M.S."/>
            <person name="Grouzdev D.S."/>
        </authorList>
    </citation>
    <scope>NUCLEOTIDE SEQUENCE [LARGE SCALE GENOMIC DNA]</scope>
    <source>
        <strain evidence="8">V1</strain>
    </source>
</reference>
<keyword evidence="6" id="KW-0408">Iron</keyword>
<feature type="binding site" evidence="6">
    <location>
        <position position="46"/>
    </location>
    <ligand>
        <name>Mg(2+)</name>
        <dbReference type="ChEBI" id="CHEBI:18420"/>
    </ligand>
</feature>